<comment type="similarity">
    <text evidence="1">Belongs to the helicase family.</text>
</comment>
<keyword evidence="1" id="KW-0067">ATP-binding</keyword>
<reference evidence="3 4" key="1">
    <citation type="submission" date="2023-02" db="EMBL/GenBank/DDBJ databases">
        <title>LHISI_Scaffold_Assembly.</title>
        <authorList>
            <person name="Stuart O.P."/>
            <person name="Cleave R."/>
            <person name="Magrath M.J.L."/>
            <person name="Mikheyev A.S."/>
        </authorList>
    </citation>
    <scope>NUCLEOTIDE SEQUENCE [LARGE SCALE GENOMIC DNA]</scope>
    <source>
        <strain evidence="3">Daus_M_001</strain>
        <tissue evidence="3">Leg muscle</tissue>
    </source>
</reference>
<organism evidence="3 4">
    <name type="scientific">Dryococelus australis</name>
    <dbReference type="NCBI Taxonomy" id="614101"/>
    <lineage>
        <taxon>Eukaryota</taxon>
        <taxon>Metazoa</taxon>
        <taxon>Ecdysozoa</taxon>
        <taxon>Arthropoda</taxon>
        <taxon>Hexapoda</taxon>
        <taxon>Insecta</taxon>
        <taxon>Pterygota</taxon>
        <taxon>Neoptera</taxon>
        <taxon>Polyneoptera</taxon>
        <taxon>Phasmatodea</taxon>
        <taxon>Verophasmatodea</taxon>
        <taxon>Anareolatae</taxon>
        <taxon>Phasmatidae</taxon>
        <taxon>Eurycanthinae</taxon>
        <taxon>Dryococelus</taxon>
    </lineage>
</organism>
<comment type="caution">
    <text evidence="3">The sequence shown here is derived from an EMBL/GenBank/DDBJ whole genome shotgun (WGS) entry which is preliminary data.</text>
</comment>
<keyword evidence="4" id="KW-1185">Reference proteome</keyword>
<comment type="catalytic activity">
    <reaction evidence="1">
        <text>ATP + H2O = ADP + phosphate + H(+)</text>
        <dbReference type="Rhea" id="RHEA:13065"/>
        <dbReference type="ChEBI" id="CHEBI:15377"/>
        <dbReference type="ChEBI" id="CHEBI:15378"/>
        <dbReference type="ChEBI" id="CHEBI:30616"/>
        <dbReference type="ChEBI" id="CHEBI:43474"/>
        <dbReference type="ChEBI" id="CHEBI:456216"/>
        <dbReference type="EC" id="5.6.2.3"/>
    </reaction>
</comment>
<dbReference type="Pfam" id="PF05970">
    <property type="entry name" value="PIF1"/>
    <property type="match status" value="1"/>
</dbReference>
<comment type="cofactor">
    <cofactor evidence="1">
        <name>Mg(2+)</name>
        <dbReference type="ChEBI" id="CHEBI:18420"/>
    </cofactor>
</comment>
<dbReference type="EMBL" id="JARBHB010000001">
    <property type="protein sequence ID" value="KAJ8897707.1"/>
    <property type="molecule type" value="Genomic_DNA"/>
</dbReference>
<evidence type="ECO:0000313" key="4">
    <source>
        <dbReference type="Proteomes" id="UP001159363"/>
    </source>
</evidence>
<dbReference type="PANTHER" id="PTHR10492">
    <property type="match status" value="1"/>
</dbReference>
<evidence type="ECO:0000259" key="2">
    <source>
        <dbReference type="Pfam" id="PF05970"/>
    </source>
</evidence>
<dbReference type="SUPFAM" id="SSF52540">
    <property type="entry name" value="P-loop containing nucleoside triphosphate hydrolases"/>
    <property type="match status" value="1"/>
</dbReference>
<sequence>MRESTSFQELKAVKGQQATYWEACETLGILEDDKHWDATMEEAVLCRSPTKLRAISFRDHVNEMELRLVPEQREIFNKILPSIENMDGGFYFLDTPGGAGETFVLNLLLAQLRKDRNIVLVISSGIAAMLLSGGRSVLSVFKLLLNLETEETPMCNISKSSSHCTLLQQFKLIVCDECTMSHKRAVEVPNTA</sequence>
<keyword evidence="1" id="KW-0234">DNA repair</keyword>
<evidence type="ECO:0000256" key="1">
    <source>
        <dbReference type="RuleBase" id="RU363044"/>
    </source>
</evidence>
<keyword evidence="1" id="KW-0347">Helicase</keyword>
<accession>A0ABQ9IM13</accession>
<dbReference type="EC" id="5.6.2.3" evidence="1"/>
<protein>
    <recommendedName>
        <fullName evidence="1">ATP-dependent DNA helicase</fullName>
        <ecNumber evidence="1">5.6.2.3</ecNumber>
    </recommendedName>
</protein>
<keyword evidence="1" id="KW-0227">DNA damage</keyword>
<feature type="domain" description="DNA helicase Pif1-like DEAD-box helicase" evidence="2">
    <location>
        <begin position="68"/>
        <end position="187"/>
    </location>
</feature>
<keyword evidence="1" id="KW-0233">DNA recombination</keyword>
<dbReference type="Proteomes" id="UP001159363">
    <property type="component" value="Chromosome 1"/>
</dbReference>
<name>A0ABQ9IM13_9NEOP</name>
<keyword evidence="1" id="KW-0547">Nucleotide-binding</keyword>
<dbReference type="InterPro" id="IPR027417">
    <property type="entry name" value="P-loop_NTPase"/>
</dbReference>
<proteinExistence type="inferred from homology"/>
<keyword evidence="1" id="KW-0378">Hydrolase</keyword>
<dbReference type="PANTHER" id="PTHR10492:SF57">
    <property type="entry name" value="ATP-DEPENDENT DNA HELICASE"/>
    <property type="match status" value="1"/>
</dbReference>
<dbReference type="Gene3D" id="3.40.50.300">
    <property type="entry name" value="P-loop containing nucleotide triphosphate hydrolases"/>
    <property type="match status" value="1"/>
</dbReference>
<gene>
    <name evidence="3" type="ORF">PR048_003057</name>
</gene>
<dbReference type="InterPro" id="IPR010285">
    <property type="entry name" value="DNA_helicase_pif1-like_DEAD"/>
</dbReference>
<evidence type="ECO:0000313" key="3">
    <source>
        <dbReference type="EMBL" id="KAJ8897707.1"/>
    </source>
</evidence>